<reference evidence="2" key="2">
    <citation type="journal article" date="2016" name="Sci. Rep.">
        <title>Dictyocaulus viviparus genome, variome and transcriptome elucidate lungworm biology and support future intervention.</title>
        <authorList>
            <person name="McNulty S.N."/>
            <person name="Strube C."/>
            <person name="Rosa B.A."/>
            <person name="Martin J.C."/>
            <person name="Tyagi R."/>
            <person name="Choi Y.J."/>
            <person name="Wang Q."/>
            <person name="Hallsworth Pepin K."/>
            <person name="Zhang X."/>
            <person name="Ozersky P."/>
            <person name="Wilson R.K."/>
            <person name="Sternberg P.W."/>
            <person name="Gasser R.B."/>
            <person name="Mitreva M."/>
        </authorList>
    </citation>
    <scope>NUCLEOTIDE SEQUENCE [LARGE SCALE GENOMIC DNA]</scope>
    <source>
        <strain evidence="2">HannoverDv2000</strain>
    </source>
</reference>
<proteinExistence type="predicted"/>
<dbReference type="STRING" id="29172.A0A0D8Y951"/>
<dbReference type="OrthoDB" id="10255632at2759"/>
<protein>
    <submittedName>
        <fullName evidence="1">Uncharacterized protein</fullName>
    </submittedName>
</protein>
<gene>
    <name evidence="1" type="ORF">DICVIV_00486</name>
</gene>
<accession>A0A0D8Y951</accession>
<sequence>MPKHIIKVFISLKDEFTHENVCEPTSSPKYMTVVSTFASIAAARGDIYGNLNKCYTIWRDKIEPNVRNSTKKHTYAELPLRLAACFLLNGDYYKALSCLLHSINLESKNILPRVLALRWSAFLGEWEMAEMALAFENAKFMQKDVEDYFASHLILTKEFVKYYVDFNRDHNTRSNSGTSLLKMTHKINADTRTTFLTFEAQSFANWIYSFNCLHRAVVKSEGVMKNRIPGIHKESESIDFRKLSSDVNDFLKACASYAEFCELRREYSIELLNVGMVHDAAFHSQLGLWSALKIGVFFRIQQFVNVNTLIRQCVVQVEFRKDLQFCMNIIRILYLKEPSSKNVFGGSKQKEVLPDDSEMSLLLTAKSPMGNRLFPASEGQKSVAISIMESFEDLRLE</sequence>
<organism evidence="1 2">
    <name type="scientific">Dictyocaulus viviparus</name>
    <name type="common">Bovine lungworm</name>
    <dbReference type="NCBI Taxonomy" id="29172"/>
    <lineage>
        <taxon>Eukaryota</taxon>
        <taxon>Metazoa</taxon>
        <taxon>Ecdysozoa</taxon>
        <taxon>Nematoda</taxon>
        <taxon>Chromadorea</taxon>
        <taxon>Rhabditida</taxon>
        <taxon>Rhabditina</taxon>
        <taxon>Rhabditomorpha</taxon>
        <taxon>Strongyloidea</taxon>
        <taxon>Metastrongylidae</taxon>
        <taxon>Dictyocaulus</taxon>
    </lineage>
</organism>
<reference evidence="1 2" key="1">
    <citation type="submission" date="2013-11" db="EMBL/GenBank/DDBJ databases">
        <title>Draft genome of the bovine lungworm Dictyocaulus viviparus.</title>
        <authorList>
            <person name="Mitreva M."/>
        </authorList>
    </citation>
    <scope>NUCLEOTIDE SEQUENCE [LARGE SCALE GENOMIC DNA]</scope>
    <source>
        <strain evidence="1 2">HannoverDv2000</strain>
    </source>
</reference>
<evidence type="ECO:0000313" key="1">
    <source>
        <dbReference type="EMBL" id="KJH53363.1"/>
    </source>
</evidence>
<keyword evidence="2" id="KW-1185">Reference proteome</keyword>
<evidence type="ECO:0000313" key="2">
    <source>
        <dbReference type="Proteomes" id="UP000053766"/>
    </source>
</evidence>
<dbReference type="AlphaFoldDB" id="A0A0D8Y951"/>
<dbReference type="EMBL" id="KN716153">
    <property type="protein sequence ID" value="KJH53363.1"/>
    <property type="molecule type" value="Genomic_DNA"/>
</dbReference>
<dbReference type="Proteomes" id="UP000053766">
    <property type="component" value="Unassembled WGS sequence"/>
</dbReference>
<name>A0A0D8Y951_DICVI</name>